<keyword evidence="5 7" id="KW-1133">Transmembrane helix</keyword>
<feature type="transmembrane region" description="Helical" evidence="7">
    <location>
        <begin position="202"/>
        <end position="218"/>
    </location>
</feature>
<keyword evidence="3" id="KW-1003">Cell membrane</keyword>
<evidence type="ECO:0000256" key="7">
    <source>
        <dbReference type="SAM" id="Phobius"/>
    </source>
</evidence>
<comment type="subcellular location">
    <subcellularLocation>
        <location evidence="1">Cell membrane</location>
        <topology evidence="1">Multi-pass membrane protein</topology>
    </subcellularLocation>
</comment>
<reference evidence="9 10" key="1">
    <citation type="submission" date="2012-08" db="EMBL/GenBank/DDBJ databases">
        <title>Whole genome shotgun sequence of Kineosphaera limosa NBRC 100340.</title>
        <authorList>
            <person name="Yoshida I."/>
            <person name="Isaki S."/>
            <person name="Hosoyama A."/>
            <person name="Tsuchikane K."/>
            <person name="Katsumata H."/>
            <person name="Ando Y."/>
            <person name="Ohji S."/>
            <person name="Hamada M."/>
            <person name="Tamura T."/>
            <person name="Yamazoe A."/>
            <person name="Yamazaki S."/>
            <person name="Fujita N."/>
        </authorList>
    </citation>
    <scope>NUCLEOTIDE SEQUENCE [LARGE SCALE GENOMIC DNA]</scope>
    <source>
        <strain evidence="9 10">NBRC 100340</strain>
    </source>
</reference>
<dbReference type="Gene3D" id="1.20.1640.10">
    <property type="entry name" value="Multidrug efflux transporter AcrB transmembrane domain"/>
    <property type="match status" value="2"/>
</dbReference>
<comment type="caution">
    <text evidence="9">The sequence shown here is derived from an EMBL/GenBank/DDBJ whole genome shotgun (WGS) entry which is preliminary data.</text>
</comment>
<proteinExistence type="inferred from homology"/>
<dbReference type="Pfam" id="PF03176">
    <property type="entry name" value="MMPL"/>
    <property type="match status" value="2"/>
</dbReference>
<dbReference type="RefSeq" id="WP_006592923.1">
    <property type="nucleotide sequence ID" value="NZ_BAHD01000037.1"/>
</dbReference>
<feature type="transmembrane region" description="Helical" evidence="7">
    <location>
        <begin position="571"/>
        <end position="590"/>
    </location>
</feature>
<feature type="transmembrane region" description="Helical" evidence="7">
    <location>
        <begin position="597"/>
        <end position="618"/>
    </location>
</feature>
<keyword evidence="4 7" id="KW-0812">Transmembrane</keyword>
<dbReference type="Proteomes" id="UP000008366">
    <property type="component" value="Unassembled WGS sequence"/>
</dbReference>
<evidence type="ECO:0000313" key="10">
    <source>
        <dbReference type="Proteomes" id="UP000008366"/>
    </source>
</evidence>
<dbReference type="PANTHER" id="PTHR33406:SF6">
    <property type="entry name" value="MEMBRANE PROTEIN YDGH-RELATED"/>
    <property type="match status" value="1"/>
</dbReference>
<organism evidence="9 10">
    <name type="scientific">Kineosphaera limosa NBRC 100340</name>
    <dbReference type="NCBI Taxonomy" id="1184609"/>
    <lineage>
        <taxon>Bacteria</taxon>
        <taxon>Bacillati</taxon>
        <taxon>Actinomycetota</taxon>
        <taxon>Actinomycetes</taxon>
        <taxon>Micrococcales</taxon>
        <taxon>Dermatophilaceae</taxon>
        <taxon>Kineosphaera</taxon>
    </lineage>
</organism>
<feature type="transmembrane region" description="Helical" evidence="7">
    <location>
        <begin position="630"/>
        <end position="649"/>
    </location>
</feature>
<evidence type="ECO:0000259" key="8">
    <source>
        <dbReference type="PROSITE" id="PS50156"/>
    </source>
</evidence>
<gene>
    <name evidence="9" type="ORF">KILIM_037_00100</name>
</gene>
<evidence type="ECO:0000313" key="9">
    <source>
        <dbReference type="EMBL" id="GAB96391.1"/>
    </source>
</evidence>
<evidence type="ECO:0000256" key="3">
    <source>
        <dbReference type="ARBA" id="ARBA00022475"/>
    </source>
</evidence>
<feature type="transmembrane region" description="Helical" evidence="7">
    <location>
        <begin position="294"/>
        <end position="322"/>
    </location>
</feature>
<feature type="transmembrane region" description="Helical" evidence="7">
    <location>
        <begin position="334"/>
        <end position="357"/>
    </location>
</feature>
<evidence type="ECO:0000256" key="4">
    <source>
        <dbReference type="ARBA" id="ARBA00022692"/>
    </source>
</evidence>
<dbReference type="PANTHER" id="PTHR33406">
    <property type="entry name" value="MEMBRANE PROTEIN MJ1562-RELATED"/>
    <property type="match status" value="1"/>
</dbReference>
<comment type="similarity">
    <text evidence="2">Belongs to the resistance-nodulation-cell division (RND) (TC 2.A.6) family. MmpL subfamily.</text>
</comment>
<dbReference type="SUPFAM" id="SSF82866">
    <property type="entry name" value="Multidrug efflux transporter AcrB transmembrane domain"/>
    <property type="match status" value="2"/>
</dbReference>
<evidence type="ECO:0000256" key="1">
    <source>
        <dbReference type="ARBA" id="ARBA00004651"/>
    </source>
</evidence>
<evidence type="ECO:0000256" key="6">
    <source>
        <dbReference type="ARBA" id="ARBA00023136"/>
    </source>
</evidence>
<protein>
    <recommendedName>
        <fullName evidence="8">SSD domain-containing protein</fullName>
    </recommendedName>
</protein>
<accession>K6WRF4</accession>
<dbReference type="OrthoDB" id="2365435at2"/>
<dbReference type="STRING" id="1184609.KILIM_037_00100"/>
<feature type="transmembrane region" description="Helical" evidence="7">
    <location>
        <begin position="260"/>
        <end position="282"/>
    </location>
</feature>
<keyword evidence="6 7" id="KW-0472">Membrane</keyword>
<dbReference type="InterPro" id="IPR004869">
    <property type="entry name" value="MMPL_dom"/>
</dbReference>
<feature type="transmembrane region" description="Helical" evidence="7">
    <location>
        <begin position="225"/>
        <end position="248"/>
    </location>
</feature>
<sequence length="771" mass="82139">MTRASSAPESATAGAGHGLLRGYARLTYRLRWPIIVVWALVAIALFTNPPDFGGGDETESLMPLSGAAAQAELRDVQHFGFPLSSRTAVVQHDPNGLSLAVQAESVLDALSINQHPVGWPILGAMPLANTVRWFDDQSELGTTVITYLFMAPDADFGEQHTAARQYYYRFLDRPEDAVVGVAGSVPARAQQGWLLSVNVPRVEALTLGAIFILVGFAFRSVVVPLIALGASGIAVFATTWLLELASAVMDIGAPAELRPLLIALILGIVTDYTVFYVVGFGAELRKNRASIEEAIVASVGSYTPIIVAAGLTVAAGTAVLLVAEEQFFHAFGPAMALTILVGLLISVTLVPALMSVLGPKVFWPRRDPRLLDRDDESTAVETGSSGLTVWLANAMVRKPAAALALVVCTLLLVAASLPLMNIKLGADFSGALPPDNSVSEANQAAVAGFAPGITSPTTLLIEGDGLNNRQSELIELQRLIEAKPGIAGVIGPSQQLPRIPNLMVSRDGQAARMLVVLDNTPLGARAIADLSDLRADIDGLGAQAGLPGYQFSFTGDSALAEGLVTGTINDLGRIALALFVVNFLLLAIFLRALLAPLFLLLSSVLALTASLGITTYVFMEVLGEEGLTFYVPFAAAVLLVALGSDYNIFGVGRMWELARSMTLPEAIRQAMPETSKAITTAGLALAVSFGMLAVIPVTSFRELAVAMSIGILIDSFLVRSVMMPAMLTLMGRYSAWPNRRLLPHDRLRHAEEQEARKYSNEALKELWRPRR</sequence>
<feature type="domain" description="SSD" evidence="8">
    <location>
        <begin position="600"/>
        <end position="728"/>
    </location>
</feature>
<feature type="transmembrane region" description="Helical" evidence="7">
    <location>
        <begin position="703"/>
        <end position="722"/>
    </location>
</feature>
<feature type="transmembrane region" description="Helical" evidence="7">
    <location>
        <begin position="30"/>
        <end position="47"/>
    </location>
</feature>
<dbReference type="InterPro" id="IPR000731">
    <property type="entry name" value="SSD"/>
</dbReference>
<dbReference type="PROSITE" id="PS50156">
    <property type="entry name" value="SSD"/>
    <property type="match status" value="1"/>
</dbReference>
<dbReference type="eggNOG" id="COG2409">
    <property type="taxonomic scope" value="Bacteria"/>
</dbReference>
<dbReference type="AlphaFoldDB" id="K6WRF4"/>
<dbReference type="GO" id="GO:0005886">
    <property type="term" value="C:plasma membrane"/>
    <property type="evidence" value="ECO:0007669"/>
    <property type="project" value="UniProtKB-SubCell"/>
</dbReference>
<feature type="transmembrane region" description="Helical" evidence="7">
    <location>
        <begin position="400"/>
        <end position="420"/>
    </location>
</feature>
<dbReference type="EMBL" id="BAHD01000037">
    <property type="protein sequence ID" value="GAB96391.1"/>
    <property type="molecule type" value="Genomic_DNA"/>
</dbReference>
<keyword evidence="10" id="KW-1185">Reference proteome</keyword>
<feature type="transmembrane region" description="Helical" evidence="7">
    <location>
        <begin position="677"/>
        <end position="697"/>
    </location>
</feature>
<evidence type="ECO:0000256" key="2">
    <source>
        <dbReference type="ARBA" id="ARBA00010157"/>
    </source>
</evidence>
<evidence type="ECO:0000256" key="5">
    <source>
        <dbReference type="ARBA" id="ARBA00022989"/>
    </source>
</evidence>
<name>K6WRF4_9MICO</name>
<dbReference type="InterPro" id="IPR050545">
    <property type="entry name" value="Mycobact_MmpL"/>
</dbReference>